<accession>A0A9W9MMU4</accession>
<feature type="compositionally biased region" description="Polar residues" evidence="2">
    <location>
        <begin position="1"/>
        <end position="13"/>
    </location>
</feature>
<dbReference type="CDD" id="cd12148">
    <property type="entry name" value="fungal_TF_MHR"/>
    <property type="match status" value="1"/>
</dbReference>
<dbReference type="Proteomes" id="UP001150904">
    <property type="component" value="Unassembled WGS sequence"/>
</dbReference>
<sequence length="613" mass="69780">MSRNPSVRSMNDSSHIESRGAYSAQSTSNARNTPPNPGLTNIEDEERNGLEIAAAALGQPRRIGEVPFYAGDQTGPTSTLNICSPDQSLPKHFLLPANITQLSEDDREFLQKKGVYSLPKSETCNGLIAAYLLHVHPIMPVIEADDLLIHYQEGKLQQYNILLLWSIFFVAVNFVSSEVFEGEGYRSRREMKYEMYSRAKASSSFSPLSGHSGHDRNGNERNKVVLLQSSLLLGFYHSEIDEHGQPWYWTGIAISFCQILGLHRNPDFSKPNPSITERQRSFWRRLWWSCFFRDRWLSLTMGRPLRINLDDCDTPFPSPEDLLYDIVGLQVSIVTSYLPSDTGRLAKYWVMLISLSRQLGNVLAMNYRTVRPRLSIHEVEALEKQLLQCDLPDQYEAGLTRASRFHSNHVHLHYQALLITFYRPFGTEFPIDLTPAEKELWQHRMRSRADTAASRTNKILEALVQEKLLDFAGPMTPPLLVPAMQTHLLQCKSGDSLSKRIRLNKLEMCMLVMEEFQKTYTVASLYRGIFVKAIEQIFPGYSAPTTISNSTADPAVVPETDMRPESFHMAPENPDQIAQFEGTDFGSMDGDDMMNALMDEASIFSFWENWNQN</sequence>
<evidence type="ECO:0000313" key="5">
    <source>
        <dbReference type="Proteomes" id="UP001150904"/>
    </source>
</evidence>
<keyword evidence="5" id="KW-1185">Reference proteome</keyword>
<dbReference type="PANTHER" id="PTHR47425:SF3">
    <property type="entry name" value="ZN(II)2CYS6 TRANSCRIPTION FACTOR (EUROFUNG)"/>
    <property type="match status" value="1"/>
</dbReference>
<evidence type="ECO:0000313" key="4">
    <source>
        <dbReference type="EMBL" id="KAJ5204192.1"/>
    </source>
</evidence>
<dbReference type="AlphaFoldDB" id="A0A9W9MMU4"/>
<keyword evidence="1" id="KW-0539">Nucleus</keyword>
<reference evidence="4" key="1">
    <citation type="submission" date="2022-12" db="EMBL/GenBank/DDBJ databases">
        <authorList>
            <person name="Petersen C."/>
        </authorList>
    </citation>
    <scope>NUCLEOTIDE SEQUENCE</scope>
    <source>
        <strain evidence="4">IBT 15544</strain>
    </source>
</reference>
<proteinExistence type="predicted"/>
<dbReference type="SMART" id="SM00906">
    <property type="entry name" value="Fungal_trans"/>
    <property type="match status" value="1"/>
</dbReference>
<feature type="domain" description="Xylanolytic transcriptional activator regulatory" evidence="3">
    <location>
        <begin position="246"/>
        <end position="323"/>
    </location>
</feature>
<dbReference type="GO" id="GO:0003677">
    <property type="term" value="F:DNA binding"/>
    <property type="evidence" value="ECO:0007669"/>
    <property type="project" value="InterPro"/>
</dbReference>
<dbReference type="OrthoDB" id="4161332at2759"/>
<gene>
    <name evidence="4" type="ORF">N7498_005071</name>
</gene>
<protein>
    <submittedName>
        <fullName evidence="4">Fungal-specific transcription factor domain-containing protein</fullName>
    </submittedName>
</protein>
<evidence type="ECO:0000256" key="1">
    <source>
        <dbReference type="ARBA" id="ARBA00023242"/>
    </source>
</evidence>
<dbReference type="GO" id="GO:0008270">
    <property type="term" value="F:zinc ion binding"/>
    <property type="evidence" value="ECO:0007669"/>
    <property type="project" value="InterPro"/>
</dbReference>
<evidence type="ECO:0000256" key="2">
    <source>
        <dbReference type="SAM" id="MobiDB-lite"/>
    </source>
</evidence>
<dbReference type="PANTHER" id="PTHR47425">
    <property type="entry name" value="FARB-RELATED"/>
    <property type="match status" value="1"/>
</dbReference>
<dbReference type="EMBL" id="JAPQKR010000012">
    <property type="protein sequence ID" value="KAJ5204192.1"/>
    <property type="molecule type" value="Genomic_DNA"/>
</dbReference>
<reference evidence="4" key="2">
    <citation type="journal article" date="2023" name="IMA Fungus">
        <title>Comparative genomic study of the Penicillium genus elucidates a diverse pangenome and 15 lateral gene transfer events.</title>
        <authorList>
            <person name="Petersen C."/>
            <person name="Sorensen T."/>
            <person name="Nielsen M.R."/>
            <person name="Sondergaard T.E."/>
            <person name="Sorensen J.L."/>
            <person name="Fitzpatrick D.A."/>
            <person name="Frisvad J.C."/>
            <person name="Nielsen K.L."/>
        </authorList>
    </citation>
    <scope>NUCLEOTIDE SEQUENCE</scope>
    <source>
        <strain evidence="4">IBT 15544</strain>
    </source>
</reference>
<evidence type="ECO:0000259" key="3">
    <source>
        <dbReference type="SMART" id="SM00906"/>
    </source>
</evidence>
<dbReference type="InterPro" id="IPR052761">
    <property type="entry name" value="Fungal_Detox/Toxin_TFs"/>
</dbReference>
<dbReference type="GO" id="GO:0006351">
    <property type="term" value="P:DNA-templated transcription"/>
    <property type="evidence" value="ECO:0007669"/>
    <property type="project" value="InterPro"/>
</dbReference>
<feature type="region of interest" description="Disordered" evidence="2">
    <location>
        <begin position="1"/>
        <end position="43"/>
    </location>
</feature>
<dbReference type="InterPro" id="IPR007219">
    <property type="entry name" value="XnlR_reg_dom"/>
</dbReference>
<dbReference type="GeneID" id="83179434"/>
<dbReference type="RefSeq" id="XP_058308671.1">
    <property type="nucleotide sequence ID" value="XM_058452133.1"/>
</dbReference>
<feature type="compositionally biased region" description="Polar residues" evidence="2">
    <location>
        <begin position="23"/>
        <end position="33"/>
    </location>
</feature>
<name>A0A9W9MMU4_9EURO</name>
<dbReference type="Pfam" id="PF04082">
    <property type="entry name" value="Fungal_trans"/>
    <property type="match status" value="1"/>
</dbReference>
<comment type="caution">
    <text evidence="4">The sequence shown here is derived from an EMBL/GenBank/DDBJ whole genome shotgun (WGS) entry which is preliminary data.</text>
</comment>
<organism evidence="4 5">
    <name type="scientific">Penicillium cinerascens</name>
    <dbReference type="NCBI Taxonomy" id="70096"/>
    <lineage>
        <taxon>Eukaryota</taxon>
        <taxon>Fungi</taxon>
        <taxon>Dikarya</taxon>
        <taxon>Ascomycota</taxon>
        <taxon>Pezizomycotina</taxon>
        <taxon>Eurotiomycetes</taxon>
        <taxon>Eurotiomycetidae</taxon>
        <taxon>Eurotiales</taxon>
        <taxon>Aspergillaceae</taxon>
        <taxon>Penicillium</taxon>
    </lineage>
</organism>